<evidence type="ECO:0000256" key="1">
    <source>
        <dbReference type="ARBA" id="ARBA00023054"/>
    </source>
</evidence>
<protein>
    <recommendedName>
        <fullName evidence="6">UV radiation resistance-associated gene protein</fullName>
    </recommendedName>
</protein>
<organism evidence="4 5">
    <name type="scientific">Coccomyxa subellipsoidea</name>
    <dbReference type="NCBI Taxonomy" id="248742"/>
    <lineage>
        <taxon>Eukaryota</taxon>
        <taxon>Viridiplantae</taxon>
        <taxon>Chlorophyta</taxon>
        <taxon>core chlorophytes</taxon>
        <taxon>Trebouxiophyceae</taxon>
        <taxon>Trebouxiophyceae incertae sedis</taxon>
        <taxon>Coccomyxaceae</taxon>
        <taxon>Coccomyxa</taxon>
    </lineage>
</organism>
<evidence type="ECO:0000313" key="4">
    <source>
        <dbReference type="EMBL" id="KAK9915911.1"/>
    </source>
</evidence>
<feature type="coiled-coil region" evidence="2">
    <location>
        <begin position="354"/>
        <end position="391"/>
    </location>
</feature>
<feature type="region of interest" description="Disordered" evidence="3">
    <location>
        <begin position="519"/>
        <end position="545"/>
    </location>
</feature>
<evidence type="ECO:0008006" key="6">
    <source>
        <dbReference type="Google" id="ProtNLM"/>
    </source>
</evidence>
<feature type="region of interest" description="Disordered" evidence="3">
    <location>
        <begin position="220"/>
        <end position="335"/>
    </location>
</feature>
<keyword evidence="5" id="KW-1185">Reference proteome</keyword>
<dbReference type="PANTHER" id="PTHR15157">
    <property type="entry name" value="UV RADIATION RESISTANCE-ASSOCIATED GENE PROTEIN"/>
    <property type="match status" value="1"/>
</dbReference>
<dbReference type="EMBL" id="JALJOT010000004">
    <property type="protein sequence ID" value="KAK9915911.1"/>
    <property type="molecule type" value="Genomic_DNA"/>
</dbReference>
<evidence type="ECO:0000313" key="5">
    <source>
        <dbReference type="Proteomes" id="UP001491310"/>
    </source>
</evidence>
<name>A0ABR2YW82_9CHLO</name>
<feature type="compositionally biased region" description="Basic and acidic residues" evidence="3">
    <location>
        <begin position="292"/>
        <end position="302"/>
    </location>
</feature>
<evidence type="ECO:0000256" key="3">
    <source>
        <dbReference type="SAM" id="MobiDB-lite"/>
    </source>
</evidence>
<keyword evidence="1 2" id="KW-0175">Coiled coil</keyword>
<reference evidence="4 5" key="1">
    <citation type="journal article" date="2024" name="Nat. Commun.">
        <title>Phylogenomics reveals the evolutionary origins of lichenization in chlorophyte algae.</title>
        <authorList>
            <person name="Puginier C."/>
            <person name="Libourel C."/>
            <person name="Otte J."/>
            <person name="Skaloud P."/>
            <person name="Haon M."/>
            <person name="Grisel S."/>
            <person name="Petersen M."/>
            <person name="Berrin J.G."/>
            <person name="Delaux P.M."/>
            <person name="Dal Grande F."/>
            <person name="Keller J."/>
        </authorList>
    </citation>
    <scope>NUCLEOTIDE SEQUENCE [LARGE SCALE GENOMIC DNA]</scope>
    <source>
        <strain evidence="4 5">SAG 216-7</strain>
    </source>
</reference>
<evidence type="ECO:0000256" key="2">
    <source>
        <dbReference type="SAM" id="Coils"/>
    </source>
</evidence>
<accession>A0ABR2YW82</accession>
<proteinExistence type="predicted"/>
<sequence>MDDNAWSHWRPHRRLRHLRSIEGRNIAIAVPHDLDTSACYFTAWQYIEDASLRWVYTSEEVCGGTAPQWSRLHQDILTEVEDDSLHRPLPGLLHIHLYLVHGTAAANASQRPATSGPPHPTVGSTAECRHTLESRRSQLSLLGLTAGGDEPSSGSRLHDSCADVALRGRLLMSASLDLDALEPLAAAADLDGRVLPPNTLIIELSNGLYVWPPSQHLQRTASGAMPAAQPAAAPAEARGDDGAAAAPGTPPPSAWGSPQVLKGRSGSRGAQQRLFRETPPTPEPPPARASHARSDSREHSEPVSRSSSASRLTDGQVDADRRSSLRGASTSGSDEVQVAVGNLEWSLMSIYSTHQQLQAARAKQQRLLKTLNEAVERRTAARQQAAALQSVRHRLARQVAATQRAQQAAAMFQRSMAVSRQIATLQARALLGAANAMQEAGRRLQEAARLLEVEGRGSRLHHLQRQLVARRCRMAVALGRIYSVGPRTVTEPEPPPGGFLWDQLDDLWFTEFVLTKAHEQPQPEEASELERPPSPAPSEHGSFTSSISRFREVARLAVGGLELEPDLARRAADPDGGWRVGHVEAERAAAALGYVARLTQRLAHLLDVPLRYPLRFANSRSSVFSHALPAGTFGERGVGAEGKEGTSRMFDLLQIGDRTPDLEDASLAPKEFPLFLDGSERMRFRYAVFLLNKDIEQLLNAHGLHSTGINQLLQNLYKLLAAAASAAPSNSSGRAPSM</sequence>
<feature type="compositionally biased region" description="Low complexity" evidence="3">
    <location>
        <begin position="221"/>
        <end position="247"/>
    </location>
</feature>
<gene>
    <name evidence="4" type="ORF">WJX75_005884</name>
</gene>
<comment type="caution">
    <text evidence="4">The sequence shown here is derived from an EMBL/GenBank/DDBJ whole genome shotgun (WGS) entry which is preliminary data.</text>
</comment>
<dbReference type="PANTHER" id="PTHR15157:SF5">
    <property type="entry name" value="UV RADIATION RESISTANCE-ASSOCIATED GENE PROTEIN"/>
    <property type="match status" value="1"/>
</dbReference>
<dbReference type="Proteomes" id="UP001491310">
    <property type="component" value="Unassembled WGS sequence"/>
</dbReference>